<dbReference type="AlphaFoldDB" id="A0A7J9GSB7"/>
<accession>A0A7J9GSB7</accession>
<gene>
    <name evidence="1" type="ORF">Gohar_010910</name>
</gene>
<protein>
    <submittedName>
        <fullName evidence="1">Uncharacterized protein</fullName>
    </submittedName>
</protein>
<keyword evidence="2" id="KW-1185">Reference proteome</keyword>
<evidence type="ECO:0000313" key="1">
    <source>
        <dbReference type="EMBL" id="MBA0800481.1"/>
    </source>
</evidence>
<organism evidence="1 2">
    <name type="scientific">Gossypium harknessii</name>
    <dbReference type="NCBI Taxonomy" id="34285"/>
    <lineage>
        <taxon>Eukaryota</taxon>
        <taxon>Viridiplantae</taxon>
        <taxon>Streptophyta</taxon>
        <taxon>Embryophyta</taxon>
        <taxon>Tracheophyta</taxon>
        <taxon>Spermatophyta</taxon>
        <taxon>Magnoliopsida</taxon>
        <taxon>eudicotyledons</taxon>
        <taxon>Gunneridae</taxon>
        <taxon>Pentapetalae</taxon>
        <taxon>rosids</taxon>
        <taxon>malvids</taxon>
        <taxon>Malvales</taxon>
        <taxon>Malvaceae</taxon>
        <taxon>Malvoideae</taxon>
        <taxon>Gossypium</taxon>
    </lineage>
</organism>
<dbReference type="Proteomes" id="UP000593560">
    <property type="component" value="Unassembled WGS sequence"/>
</dbReference>
<evidence type="ECO:0000313" key="2">
    <source>
        <dbReference type="Proteomes" id="UP000593560"/>
    </source>
</evidence>
<reference evidence="1 2" key="1">
    <citation type="journal article" date="2019" name="Genome Biol. Evol.">
        <title>Insights into the evolution of the New World diploid cottons (Gossypium, subgenus Houzingenia) based on genome sequencing.</title>
        <authorList>
            <person name="Grover C.E."/>
            <person name="Arick M.A. 2nd"/>
            <person name="Thrash A."/>
            <person name="Conover J.L."/>
            <person name="Sanders W.S."/>
            <person name="Peterson D.G."/>
            <person name="Frelichowski J.E."/>
            <person name="Scheffler J.A."/>
            <person name="Scheffler B.E."/>
            <person name="Wendel J.F."/>
        </authorList>
    </citation>
    <scope>NUCLEOTIDE SEQUENCE [LARGE SCALE GENOMIC DNA]</scope>
    <source>
        <strain evidence="1">0</strain>
        <tissue evidence="1">Leaf</tissue>
    </source>
</reference>
<comment type="caution">
    <text evidence="1">The sequence shown here is derived from an EMBL/GenBank/DDBJ whole genome shotgun (WGS) entry which is preliminary data.</text>
</comment>
<proteinExistence type="predicted"/>
<dbReference type="EMBL" id="JABFAD010000006">
    <property type="protein sequence ID" value="MBA0800481.1"/>
    <property type="molecule type" value="Genomic_DNA"/>
</dbReference>
<sequence length="59" mass="6517">MVSLIVNGRCTFAMFLDPMVADHMTRLAVSSLPSLVVFEEPPISVLGLLLADKRSFHRS</sequence>
<name>A0A7J9GSB7_9ROSI</name>